<name>A0ACD3ALQ0_9AGAR</name>
<dbReference type="EMBL" id="ML208399">
    <property type="protein sequence ID" value="TFK66628.1"/>
    <property type="molecule type" value="Genomic_DNA"/>
</dbReference>
<gene>
    <name evidence="1" type="ORF">BDN72DRAFT_141317</name>
</gene>
<dbReference type="Proteomes" id="UP000308600">
    <property type="component" value="Unassembled WGS sequence"/>
</dbReference>
<accession>A0ACD3ALQ0</accession>
<protein>
    <submittedName>
        <fullName evidence="1">Uncharacterized protein</fullName>
    </submittedName>
</protein>
<proteinExistence type="predicted"/>
<sequence>MVSLIDYTWHLTPCDPLGVNPRFHFEAVKPVGPDVLNTTFPTWNVESYLRTEDSPQHGMVVPQRFWSQRDHDNAQVILQRAWLLAVEFDLTFVVISNGNSERIGMRDRATQTLFLSQFIHLSEEKEYMKSHVGLYLAAWEEHFQRDRAEQIRVANESRHPSPSLFGTAEQVLQRVNEIPFRLFGGQPVYTWSRCQDSGDIHHLELESMSSYKSPPAKRMKLSNRSPSIPDGKPYLSFDLSAKGAGSSFTFEGALFVNDERIRSNLAAKILCGQASAPLCKEYSKYKELMDAQVEGMLRHHGVFSCFDTAGRPMAALLVDDPGESLKVYEPTLRAVHR</sequence>
<evidence type="ECO:0000313" key="1">
    <source>
        <dbReference type="EMBL" id="TFK66628.1"/>
    </source>
</evidence>
<organism evidence="1 2">
    <name type="scientific">Pluteus cervinus</name>
    <dbReference type="NCBI Taxonomy" id="181527"/>
    <lineage>
        <taxon>Eukaryota</taxon>
        <taxon>Fungi</taxon>
        <taxon>Dikarya</taxon>
        <taxon>Basidiomycota</taxon>
        <taxon>Agaricomycotina</taxon>
        <taxon>Agaricomycetes</taxon>
        <taxon>Agaricomycetidae</taxon>
        <taxon>Agaricales</taxon>
        <taxon>Pluteineae</taxon>
        <taxon>Pluteaceae</taxon>
        <taxon>Pluteus</taxon>
    </lineage>
</organism>
<keyword evidence="2" id="KW-1185">Reference proteome</keyword>
<reference evidence="1 2" key="1">
    <citation type="journal article" date="2019" name="Nat. Ecol. Evol.">
        <title>Megaphylogeny resolves global patterns of mushroom evolution.</title>
        <authorList>
            <person name="Varga T."/>
            <person name="Krizsan K."/>
            <person name="Foldi C."/>
            <person name="Dima B."/>
            <person name="Sanchez-Garcia M."/>
            <person name="Sanchez-Ramirez S."/>
            <person name="Szollosi G.J."/>
            <person name="Szarkandi J.G."/>
            <person name="Papp V."/>
            <person name="Albert L."/>
            <person name="Andreopoulos W."/>
            <person name="Angelini C."/>
            <person name="Antonin V."/>
            <person name="Barry K.W."/>
            <person name="Bougher N.L."/>
            <person name="Buchanan P."/>
            <person name="Buyck B."/>
            <person name="Bense V."/>
            <person name="Catcheside P."/>
            <person name="Chovatia M."/>
            <person name="Cooper J."/>
            <person name="Damon W."/>
            <person name="Desjardin D."/>
            <person name="Finy P."/>
            <person name="Geml J."/>
            <person name="Haridas S."/>
            <person name="Hughes K."/>
            <person name="Justo A."/>
            <person name="Karasinski D."/>
            <person name="Kautmanova I."/>
            <person name="Kiss B."/>
            <person name="Kocsube S."/>
            <person name="Kotiranta H."/>
            <person name="LaButti K.M."/>
            <person name="Lechner B.E."/>
            <person name="Liimatainen K."/>
            <person name="Lipzen A."/>
            <person name="Lukacs Z."/>
            <person name="Mihaltcheva S."/>
            <person name="Morgado L.N."/>
            <person name="Niskanen T."/>
            <person name="Noordeloos M.E."/>
            <person name="Ohm R.A."/>
            <person name="Ortiz-Santana B."/>
            <person name="Ovrebo C."/>
            <person name="Racz N."/>
            <person name="Riley R."/>
            <person name="Savchenko A."/>
            <person name="Shiryaev A."/>
            <person name="Soop K."/>
            <person name="Spirin V."/>
            <person name="Szebenyi C."/>
            <person name="Tomsovsky M."/>
            <person name="Tulloss R.E."/>
            <person name="Uehling J."/>
            <person name="Grigoriev I.V."/>
            <person name="Vagvolgyi C."/>
            <person name="Papp T."/>
            <person name="Martin F.M."/>
            <person name="Miettinen O."/>
            <person name="Hibbett D.S."/>
            <person name="Nagy L.G."/>
        </authorList>
    </citation>
    <scope>NUCLEOTIDE SEQUENCE [LARGE SCALE GENOMIC DNA]</scope>
    <source>
        <strain evidence="1 2">NL-1719</strain>
    </source>
</reference>
<evidence type="ECO:0000313" key="2">
    <source>
        <dbReference type="Proteomes" id="UP000308600"/>
    </source>
</evidence>